<evidence type="ECO:0000256" key="5">
    <source>
        <dbReference type="ARBA" id="ARBA00023136"/>
    </source>
</evidence>
<dbReference type="Pfam" id="PF01554">
    <property type="entry name" value="MatE"/>
    <property type="match status" value="2"/>
</dbReference>
<keyword evidence="5 6" id="KW-0472">Membrane</keyword>
<evidence type="ECO:0000313" key="9">
    <source>
        <dbReference type="Proteomes" id="UP001180020"/>
    </source>
</evidence>
<feature type="region of interest" description="Disordered" evidence="7">
    <location>
        <begin position="1"/>
        <end position="23"/>
    </location>
</feature>
<dbReference type="GO" id="GO:0042910">
    <property type="term" value="F:xenobiotic transmembrane transporter activity"/>
    <property type="evidence" value="ECO:0007669"/>
    <property type="project" value="InterPro"/>
</dbReference>
<sequence>MEVGGTTTTTDAEEPLLRKMTDGGDGVVEDYPPVKSLAEARGVFVEESRKLWSIATPIVFNILCLYGVNSTTQIFVGHIGNLELSAVAIGLSVISNFSFGFLLGMGSALETLCGQAFGAGQVHMLGVYMQRSWIILTVSCVVLTPVYVFATPILILLGQEEDIARLAGRFAIMILPQMFALALNFPTQKFLQAQSKVNVLACIGFVSLVVHVLLLWVLVYVLGWGLDGAALAYNVSAWVVAVCQVVYVVGWCKDGWKGLSMQAFNEIWAFVRLSLASAVMLCLELWYLMTVVVLTGHLKNAEIAVGSIAICVRVSNELGSGRARAAKYSVTVVILTSLVIGLACMAVILITRNYFAVIFTSSKDLQRAVSHIAYLLAVTMVLNSVQPVISGVAIGGGWQALVAYINLACYYIFGLPLGFILGYVAHLGVEGIWAGMLCGTALQTLILAFIIWKTDWFDEAAQASERVRLWGGQDDEPAKLQV</sequence>
<evidence type="ECO:0000313" key="8">
    <source>
        <dbReference type="EMBL" id="KAK1290258.1"/>
    </source>
</evidence>
<feature type="transmembrane region" description="Helical" evidence="6">
    <location>
        <begin position="270"/>
        <end position="289"/>
    </location>
</feature>
<comment type="caution">
    <text evidence="8">The sequence shown here is derived from an EMBL/GenBank/DDBJ whole genome shotgun (WGS) entry which is preliminary data.</text>
</comment>
<dbReference type="Proteomes" id="UP001180020">
    <property type="component" value="Unassembled WGS sequence"/>
</dbReference>
<keyword evidence="9" id="KW-1185">Reference proteome</keyword>
<evidence type="ECO:0000256" key="6">
    <source>
        <dbReference type="RuleBase" id="RU004914"/>
    </source>
</evidence>
<dbReference type="PANTHER" id="PTHR11206">
    <property type="entry name" value="MULTIDRUG RESISTANCE PROTEIN"/>
    <property type="match status" value="1"/>
</dbReference>
<feature type="transmembrane region" description="Helical" evidence="6">
    <location>
        <begin position="231"/>
        <end position="249"/>
    </location>
</feature>
<feature type="compositionally biased region" description="Polar residues" evidence="7">
    <location>
        <begin position="1"/>
        <end position="10"/>
    </location>
</feature>
<protein>
    <recommendedName>
        <fullName evidence="6">Protein DETOXIFICATION</fullName>
    </recommendedName>
    <alternativeName>
        <fullName evidence="6">Multidrug and toxic compound extrusion protein</fullName>
    </alternativeName>
</protein>
<dbReference type="NCBIfam" id="TIGR00797">
    <property type="entry name" value="matE"/>
    <property type="match status" value="1"/>
</dbReference>
<comment type="similarity">
    <text evidence="2 6">Belongs to the multi antimicrobial extrusion (MATE) (TC 2.A.66.1) family.</text>
</comment>
<comment type="subcellular location">
    <subcellularLocation>
        <location evidence="1">Membrane</location>
        <topology evidence="1">Multi-pass membrane protein</topology>
    </subcellularLocation>
</comment>
<feature type="transmembrane region" description="Helical" evidence="6">
    <location>
        <begin position="197"/>
        <end position="219"/>
    </location>
</feature>
<reference evidence="8" key="2">
    <citation type="submission" date="2023-06" db="EMBL/GenBank/DDBJ databases">
        <authorList>
            <person name="Ma L."/>
            <person name="Liu K.-W."/>
            <person name="Li Z."/>
            <person name="Hsiao Y.-Y."/>
            <person name="Qi Y."/>
            <person name="Fu T."/>
            <person name="Tang G."/>
            <person name="Zhang D."/>
            <person name="Sun W.-H."/>
            <person name="Liu D.-K."/>
            <person name="Li Y."/>
            <person name="Chen G.-Z."/>
            <person name="Liu X.-D."/>
            <person name="Liao X.-Y."/>
            <person name="Jiang Y.-T."/>
            <person name="Yu X."/>
            <person name="Hao Y."/>
            <person name="Huang J."/>
            <person name="Zhao X.-W."/>
            <person name="Ke S."/>
            <person name="Chen Y.-Y."/>
            <person name="Wu W.-L."/>
            <person name="Hsu J.-L."/>
            <person name="Lin Y.-F."/>
            <person name="Huang M.-D."/>
            <person name="Li C.-Y."/>
            <person name="Huang L."/>
            <person name="Wang Z.-W."/>
            <person name="Zhao X."/>
            <person name="Zhong W.-Y."/>
            <person name="Peng D.-H."/>
            <person name="Ahmad S."/>
            <person name="Lan S."/>
            <person name="Zhang J.-S."/>
            <person name="Tsai W.-C."/>
            <person name="Van De Peer Y."/>
            <person name="Liu Z.-J."/>
        </authorList>
    </citation>
    <scope>NUCLEOTIDE SEQUENCE</scope>
    <source>
        <strain evidence="8">CP</strain>
        <tissue evidence="8">Leaves</tissue>
    </source>
</reference>
<dbReference type="GO" id="GO:0016020">
    <property type="term" value="C:membrane"/>
    <property type="evidence" value="ECO:0007669"/>
    <property type="project" value="UniProtKB-SubCell"/>
</dbReference>
<gene>
    <name evidence="8" type="primary">TT12</name>
    <name evidence="8" type="ORF">QJS10_CPB18g01628</name>
</gene>
<evidence type="ECO:0000256" key="2">
    <source>
        <dbReference type="ARBA" id="ARBA00010199"/>
    </source>
</evidence>
<feature type="transmembrane region" description="Helical" evidence="6">
    <location>
        <begin position="133"/>
        <end position="157"/>
    </location>
</feature>
<keyword evidence="4 6" id="KW-1133">Transmembrane helix</keyword>
<evidence type="ECO:0000256" key="7">
    <source>
        <dbReference type="SAM" id="MobiDB-lite"/>
    </source>
</evidence>
<dbReference type="GO" id="GO:1990961">
    <property type="term" value="P:xenobiotic detoxification by transmembrane export across the plasma membrane"/>
    <property type="evidence" value="ECO:0007669"/>
    <property type="project" value="InterPro"/>
</dbReference>
<feature type="transmembrane region" description="Helical" evidence="6">
    <location>
        <begin position="432"/>
        <end position="452"/>
    </location>
</feature>
<evidence type="ECO:0000256" key="3">
    <source>
        <dbReference type="ARBA" id="ARBA00022692"/>
    </source>
</evidence>
<proteinExistence type="inferred from homology"/>
<dbReference type="GO" id="GO:0015297">
    <property type="term" value="F:antiporter activity"/>
    <property type="evidence" value="ECO:0007669"/>
    <property type="project" value="InterPro"/>
</dbReference>
<evidence type="ECO:0000256" key="4">
    <source>
        <dbReference type="ARBA" id="ARBA00022989"/>
    </source>
</evidence>
<dbReference type="EMBL" id="JAUJYO010000018">
    <property type="protein sequence ID" value="KAK1290258.1"/>
    <property type="molecule type" value="Genomic_DNA"/>
</dbReference>
<keyword evidence="3 6" id="KW-0812">Transmembrane</keyword>
<feature type="transmembrane region" description="Helical" evidence="6">
    <location>
        <begin position="328"/>
        <end position="351"/>
    </location>
</feature>
<dbReference type="CDD" id="cd13132">
    <property type="entry name" value="MATE_eukaryotic"/>
    <property type="match status" value="1"/>
</dbReference>
<organism evidence="8 9">
    <name type="scientific">Acorus calamus</name>
    <name type="common">Sweet flag</name>
    <dbReference type="NCBI Taxonomy" id="4465"/>
    <lineage>
        <taxon>Eukaryota</taxon>
        <taxon>Viridiplantae</taxon>
        <taxon>Streptophyta</taxon>
        <taxon>Embryophyta</taxon>
        <taxon>Tracheophyta</taxon>
        <taxon>Spermatophyta</taxon>
        <taxon>Magnoliopsida</taxon>
        <taxon>Liliopsida</taxon>
        <taxon>Acoraceae</taxon>
        <taxon>Acorus</taxon>
    </lineage>
</organism>
<name>A0AAV9CQ18_ACOCL</name>
<feature type="transmembrane region" description="Helical" evidence="6">
    <location>
        <begin position="163"/>
        <end position="185"/>
    </location>
</feature>
<dbReference type="AlphaFoldDB" id="A0AAV9CQ18"/>
<dbReference type="InterPro" id="IPR045069">
    <property type="entry name" value="MATE_euk"/>
</dbReference>
<feature type="transmembrane region" description="Helical" evidence="6">
    <location>
        <begin position="401"/>
        <end position="425"/>
    </location>
</feature>
<feature type="transmembrane region" description="Helical" evidence="6">
    <location>
        <begin position="372"/>
        <end position="395"/>
    </location>
</feature>
<reference evidence="8" key="1">
    <citation type="journal article" date="2023" name="Nat. Commun.">
        <title>Diploid and tetraploid genomes of Acorus and the evolution of monocots.</title>
        <authorList>
            <person name="Ma L."/>
            <person name="Liu K.W."/>
            <person name="Li Z."/>
            <person name="Hsiao Y.Y."/>
            <person name="Qi Y."/>
            <person name="Fu T."/>
            <person name="Tang G.D."/>
            <person name="Zhang D."/>
            <person name="Sun W.H."/>
            <person name="Liu D.K."/>
            <person name="Li Y."/>
            <person name="Chen G.Z."/>
            <person name="Liu X.D."/>
            <person name="Liao X.Y."/>
            <person name="Jiang Y.T."/>
            <person name="Yu X."/>
            <person name="Hao Y."/>
            <person name="Huang J."/>
            <person name="Zhao X.W."/>
            <person name="Ke S."/>
            <person name="Chen Y.Y."/>
            <person name="Wu W.L."/>
            <person name="Hsu J.L."/>
            <person name="Lin Y.F."/>
            <person name="Huang M.D."/>
            <person name="Li C.Y."/>
            <person name="Huang L."/>
            <person name="Wang Z.W."/>
            <person name="Zhao X."/>
            <person name="Zhong W.Y."/>
            <person name="Peng D.H."/>
            <person name="Ahmad S."/>
            <person name="Lan S."/>
            <person name="Zhang J.S."/>
            <person name="Tsai W.C."/>
            <person name="Van de Peer Y."/>
            <person name="Liu Z.J."/>
        </authorList>
    </citation>
    <scope>NUCLEOTIDE SEQUENCE</scope>
    <source>
        <strain evidence="8">CP</strain>
    </source>
</reference>
<dbReference type="InterPro" id="IPR002528">
    <property type="entry name" value="MATE_fam"/>
</dbReference>
<feature type="transmembrane region" description="Helical" evidence="6">
    <location>
        <begin position="88"/>
        <end position="112"/>
    </location>
</feature>
<evidence type="ECO:0000256" key="1">
    <source>
        <dbReference type="ARBA" id="ARBA00004141"/>
    </source>
</evidence>
<accession>A0AAV9CQ18</accession>